<dbReference type="PANTHER" id="PTHR30086">
    <property type="entry name" value="ARGININE EXPORTER PROTEIN ARGO"/>
    <property type="match status" value="1"/>
</dbReference>
<feature type="transmembrane region" description="Helical" evidence="6">
    <location>
        <begin position="6"/>
        <end position="29"/>
    </location>
</feature>
<evidence type="ECO:0000256" key="2">
    <source>
        <dbReference type="ARBA" id="ARBA00022475"/>
    </source>
</evidence>
<feature type="transmembrane region" description="Helical" evidence="6">
    <location>
        <begin position="67"/>
        <end position="88"/>
    </location>
</feature>
<feature type="transmembrane region" description="Helical" evidence="6">
    <location>
        <begin position="41"/>
        <end position="61"/>
    </location>
</feature>
<keyword evidence="8" id="KW-1185">Reference proteome</keyword>
<feature type="transmembrane region" description="Helical" evidence="6">
    <location>
        <begin position="179"/>
        <end position="201"/>
    </location>
</feature>
<evidence type="ECO:0000313" key="7">
    <source>
        <dbReference type="EMBL" id="TWO28077.1"/>
    </source>
</evidence>
<organism evidence="7 8">
    <name type="scientific">Campylobacter insulaenigrae</name>
    <dbReference type="NCBI Taxonomy" id="260714"/>
    <lineage>
        <taxon>Bacteria</taxon>
        <taxon>Pseudomonadati</taxon>
        <taxon>Campylobacterota</taxon>
        <taxon>Epsilonproteobacteria</taxon>
        <taxon>Campylobacterales</taxon>
        <taxon>Campylobacteraceae</taxon>
        <taxon>Campylobacter</taxon>
    </lineage>
</organism>
<dbReference type="Proteomes" id="UP000321614">
    <property type="component" value="Unassembled WGS sequence"/>
</dbReference>
<evidence type="ECO:0000256" key="1">
    <source>
        <dbReference type="ARBA" id="ARBA00004651"/>
    </source>
</evidence>
<dbReference type="PANTHER" id="PTHR30086:SF19">
    <property type="entry name" value="THREONINE EFFLUX PROTEIN"/>
    <property type="match status" value="1"/>
</dbReference>
<name>A0ABY3G6U5_9BACT</name>
<comment type="subcellular location">
    <subcellularLocation>
        <location evidence="1">Cell membrane</location>
        <topology evidence="1">Multi-pass membrane protein</topology>
    </subcellularLocation>
</comment>
<feature type="transmembrane region" description="Helical" evidence="6">
    <location>
        <begin position="138"/>
        <end position="167"/>
    </location>
</feature>
<keyword evidence="5 6" id="KW-0472">Membrane</keyword>
<evidence type="ECO:0000256" key="6">
    <source>
        <dbReference type="SAM" id="Phobius"/>
    </source>
</evidence>
<dbReference type="InterPro" id="IPR001123">
    <property type="entry name" value="LeuE-type"/>
</dbReference>
<protein>
    <submittedName>
        <fullName evidence="7">LysE family translocator</fullName>
    </submittedName>
</protein>
<reference evidence="7 8" key="1">
    <citation type="submission" date="2019-07" db="EMBL/GenBank/DDBJ databases">
        <title>Rapid identification of Enteric Bacteria from Whole Genome Sequences (WGS) using Average Nucleotide Identity (ANI).</title>
        <authorList>
            <person name="Lane C."/>
        </authorList>
    </citation>
    <scope>NUCLEOTIDE SEQUENCE [LARGE SCALE GENOMIC DNA]</scope>
    <source>
        <strain evidence="7 8">2011D-8905</strain>
    </source>
</reference>
<evidence type="ECO:0000256" key="5">
    <source>
        <dbReference type="ARBA" id="ARBA00023136"/>
    </source>
</evidence>
<proteinExistence type="predicted"/>
<sequence length="202" mass="22943">MVFFSILIVHFFGLLLPGPDFLLVSSYALKNGVKSALKASLGVSVAMSIWIILSVLGLSVIFHQFPFLQIILSSCGAFYLLYLAFIIYKNAKNGKLKMQKISISPFFSGFLTNLSNPKVIFYFASVFATFNFDAMQSVLLVMVVILFLETFVYFSLIGILFSNTFIIKFYEKKIKLIDYLSAFIFLIFALYVLLSNLYYFAK</sequence>
<feature type="transmembrane region" description="Helical" evidence="6">
    <location>
        <begin position="109"/>
        <end position="132"/>
    </location>
</feature>
<evidence type="ECO:0000256" key="3">
    <source>
        <dbReference type="ARBA" id="ARBA00022692"/>
    </source>
</evidence>
<keyword evidence="2" id="KW-1003">Cell membrane</keyword>
<dbReference type="EMBL" id="VOAW01000004">
    <property type="protein sequence ID" value="TWO28077.1"/>
    <property type="molecule type" value="Genomic_DNA"/>
</dbReference>
<comment type="caution">
    <text evidence="7">The sequence shown here is derived from an EMBL/GenBank/DDBJ whole genome shotgun (WGS) entry which is preliminary data.</text>
</comment>
<accession>A0ABY3G6U5</accession>
<dbReference type="Pfam" id="PF01810">
    <property type="entry name" value="LysE"/>
    <property type="match status" value="1"/>
</dbReference>
<evidence type="ECO:0000313" key="8">
    <source>
        <dbReference type="Proteomes" id="UP000321614"/>
    </source>
</evidence>
<keyword evidence="3 6" id="KW-0812">Transmembrane</keyword>
<gene>
    <name evidence="7" type="ORF">ZA01_00065</name>
</gene>
<keyword evidence="4 6" id="KW-1133">Transmembrane helix</keyword>
<evidence type="ECO:0000256" key="4">
    <source>
        <dbReference type="ARBA" id="ARBA00022989"/>
    </source>
</evidence>